<protein>
    <submittedName>
        <fullName evidence="1">DUF3987 domain-containing protein</fullName>
    </submittedName>
</protein>
<organism evidence="1 2">
    <name type="scientific">Ottowia beijingensis</name>
    <dbReference type="NCBI Taxonomy" id="1207057"/>
    <lineage>
        <taxon>Bacteria</taxon>
        <taxon>Pseudomonadati</taxon>
        <taxon>Pseudomonadota</taxon>
        <taxon>Betaproteobacteria</taxon>
        <taxon>Burkholderiales</taxon>
        <taxon>Comamonadaceae</taxon>
        <taxon>Ottowia</taxon>
    </lineage>
</organism>
<accession>A0A853ISG1</accession>
<gene>
    <name evidence="1" type="ORF">H0I39_09250</name>
</gene>
<name>A0A853ISG1_9BURK</name>
<sequence length="85" mass="9515">MNWQKSLARQSKGKKSEKVVFSESAQDELDSYVNKSESGSLVDAKYGAIRDWVSKSGEHVTRLAGLFHLLESSGDEIGEDILKRR</sequence>
<keyword evidence="2" id="KW-1185">Reference proteome</keyword>
<dbReference type="Proteomes" id="UP000589716">
    <property type="component" value="Unassembled WGS sequence"/>
</dbReference>
<reference evidence="1 2" key="1">
    <citation type="submission" date="2020-07" db="EMBL/GenBank/DDBJ databases">
        <authorList>
            <person name="Maaloum M."/>
        </authorList>
    </citation>
    <scope>NUCLEOTIDE SEQUENCE [LARGE SCALE GENOMIC DNA]</scope>
    <source>
        <strain evidence="1 2">GCS-AN-3</strain>
    </source>
</reference>
<evidence type="ECO:0000313" key="1">
    <source>
        <dbReference type="EMBL" id="NZA01895.1"/>
    </source>
</evidence>
<dbReference type="RefSeq" id="WP_180550294.1">
    <property type="nucleotide sequence ID" value="NZ_JACCKX010000001.1"/>
</dbReference>
<evidence type="ECO:0000313" key="2">
    <source>
        <dbReference type="Proteomes" id="UP000589716"/>
    </source>
</evidence>
<dbReference type="InterPro" id="IPR025048">
    <property type="entry name" value="DUF3987"/>
</dbReference>
<dbReference type="EMBL" id="JACCKX010000001">
    <property type="protein sequence ID" value="NZA01895.1"/>
    <property type="molecule type" value="Genomic_DNA"/>
</dbReference>
<proteinExistence type="predicted"/>
<dbReference type="AlphaFoldDB" id="A0A853ISG1"/>
<comment type="caution">
    <text evidence="1">The sequence shown here is derived from an EMBL/GenBank/DDBJ whole genome shotgun (WGS) entry which is preliminary data.</text>
</comment>
<dbReference type="Pfam" id="PF13148">
    <property type="entry name" value="DUF3987"/>
    <property type="match status" value="1"/>
</dbReference>